<dbReference type="Pfam" id="PF13416">
    <property type="entry name" value="SBP_bac_8"/>
    <property type="match status" value="1"/>
</dbReference>
<keyword evidence="4" id="KW-0812">Transmembrane</keyword>
<feature type="transmembrane region" description="Helical" evidence="4">
    <location>
        <begin position="12"/>
        <end position="35"/>
    </location>
</feature>
<dbReference type="GO" id="GO:1901982">
    <property type="term" value="F:maltose binding"/>
    <property type="evidence" value="ECO:0007669"/>
    <property type="project" value="TreeGrafter"/>
</dbReference>
<reference evidence="5 6" key="1">
    <citation type="submission" date="2020-08" db="EMBL/GenBank/DDBJ databases">
        <title>Sequencing the genomes of 1000 actinobacteria strains.</title>
        <authorList>
            <person name="Klenk H.-P."/>
        </authorList>
    </citation>
    <scope>NUCLEOTIDE SEQUENCE [LARGE SCALE GENOMIC DNA]</scope>
    <source>
        <strain evidence="5 6">DSM 45486</strain>
    </source>
</reference>
<dbReference type="GO" id="GO:0015768">
    <property type="term" value="P:maltose transport"/>
    <property type="evidence" value="ECO:0007669"/>
    <property type="project" value="TreeGrafter"/>
</dbReference>
<dbReference type="SUPFAM" id="SSF53850">
    <property type="entry name" value="Periplasmic binding protein-like II"/>
    <property type="match status" value="1"/>
</dbReference>
<keyword evidence="4" id="KW-0472">Membrane</keyword>
<dbReference type="AlphaFoldDB" id="A0A7W9LZ99"/>
<proteinExistence type="inferred from homology"/>
<evidence type="ECO:0000313" key="5">
    <source>
        <dbReference type="EMBL" id="MBB5801640.1"/>
    </source>
</evidence>
<dbReference type="InterPro" id="IPR006059">
    <property type="entry name" value="SBP"/>
</dbReference>
<dbReference type="EMBL" id="JACHMO010000001">
    <property type="protein sequence ID" value="MBB5801640.1"/>
    <property type="molecule type" value="Genomic_DNA"/>
</dbReference>
<feature type="transmembrane region" description="Helical" evidence="4">
    <location>
        <begin position="100"/>
        <end position="119"/>
    </location>
</feature>
<evidence type="ECO:0000256" key="4">
    <source>
        <dbReference type="SAM" id="Phobius"/>
    </source>
</evidence>
<protein>
    <submittedName>
        <fullName evidence="5">Multiple sugar transport system substrate-binding protein</fullName>
    </submittedName>
</protein>
<dbReference type="RefSeq" id="WP_184917732.1">
    <property type="nucleotide sequence ID" value="NZ_JACHMO010000001.1"/>
</dbReference>
<name>A0A7W9LZ99_9PSEU</name>
<keyword evidence="6" id="KW-1185">Reference proteome</keyword>
<keyword evidence="5" id="KW-0762">Sugar transport</keyword>
<dbReference type="PANTHER" id="PTHR30061:SF50">
    <property type="entry name" value="MALTOSE_MALTODEXTRIN-BINDING PERIPLASMIC PROTEIN"/>
    <property type="match status" value="1"/>
</dbReference>
<keyword evidence="3" id="KW-0732">Signal</keyword>
<keyword evidence="2" id="KW-0813">Transport</keyword>
<feature type="transmembrane region" description="Helical" evidence="4">
    <location>
        <begin position="47"/>
        <end position="75"/>
    </location>
</feature>
<evidence type="ECO:0000256" key="3">
    <source>
        <dbReference type="ARBA" id="ARBA00022729"/>
    </source>
</evidence>
<evidence type="ECO:0000256" key="1">
    <source>
        <dbReference type="ARBA" id="ARBA00008520"/>
    </source>
</evidence>
<comment type="caution">
    <text evidence="5">The sequence shown here is derived from an EMBL/GenBank/DDBJ whole genome shotgun (WGS) entry which is preliminary data.</text>
</comment>
<dbReference type="GO" id="GO:0055052">
    <property type="term" value="C:ATP-binding cassette (ABC) transporter complex, substrate-binding subunit-containing"/>
    <property type="evidence" value="ECO:0007669"/>
    <property type="project" value="TreeGrafter"/>
</dbReference>
<comment type="similarity">
    <text evidence="1">Belongs to the bacterial solute-binding protein 1 family.</text>
</comment>
<keyword evidence="4" id="KW-1133">Transmembrane helix</keyword>
<dbReference type="Proteomes" id="UP000552097">
    <property type="component" value="Unassembled WGS sequence"/>
</dbReference>
<dbReference type="PANTHER" id="PTHR30061">
    <property type="entry name" value="MALTOSE-BINDING PERIPLASMIC PROTEIN"/>
    <property type="match status" value="1"/>
</dbReference>
<accession>A0A7W9LZ99</accession>
<dbReference type="GO" id="GO:0042956">
    <property type="term" value="P:maltodextrin transmembrane transport"/>
    <property type="evidence" value="ECO:0007669"/>
    <property type="project" value="TreeGrafter"/>
</dbReference>
<sequence>MSEPGGHWSPRFRVVLIGVILLVGIAVTMVSTLLFTELEKSWTPGSVARAVLGAMLALFSGVYVNLMLAVIVRVWRRPEPTELRLGDAVSNLGTALRQPLRRVGIVLTVVAIVVVGLVLRPPDAGPEPGGLVIMTAFNESANDPRTILFEQWNQANPDNQLEVVPVSGEPDQQNERMVNDAKPGGANRADVYLLDVVWTAQFAELEYIRELDRSAVAGDFVPRILDTCTYEEKLWAVPFNTDVGMLFYRDDLTAAPKNWDDYFGRAAADAARAAGVEAANAASLDDEEILTVVALEAMWAAGGEAFGRDGEVARNADESAVELGPADLTGIERLVAASRDPDIVLDEARTTTDNAAVGAFADGRSLYMRNWPVAYDKLLDRVEFGVVAPPTASVLGGQNLAISASTDKPRAARALIEFLTSASSQLILSELGGFAPTRQSAYDNSKRADIQQIRTALNDARLRPRTPNYVEFSRVFREGIAYALTDPKGQLPPDLLERLAEILDKPVTQPTR</sequence>
<dbReference type="Gene3D" id="3.40.190.10">
    <property type="entry name" value="Periplasmic binding protein-like II"/>
    <property type="match status" value="2"/>
</dbReference>
<evidence type="ECO:0000256" key="2">
    <source>
        <dbReference type="ARBA" id="ARBA00022448"/>
    </source>
</evidence>
<gene>
    <name evidence="5" type="ORF">F4560_001408</name>
</gene>
<organism evidence="5 6">
    <name type="scientific">Saccharothrix ecbatanensis</name>
    <dbReference type="NCBI Taxonomy" id="1105145"/>
    <lineage>
        <taxon>Bacteria</taxon>
        <taxon>Bacillati</taxon>
        <taxon>Actinomycetota</taxon>
        <taxon>Actinomycetes</taxon>
        <taxon>Pseudonocardiales</taxon>
        <taxon>Pseudonocardiaceae</taxon>
        <taxon>Saccharothrix</taxon>
    </lineage>
</organism>
<evidence type="ECO:0000313" key="6">
    <source>
        <dbReference type="Proteomes" id="UP000552097"/>
    </source>
</evidence>